<dbReference type="Proteomes" id="UP001242480">
    <property type="component" value="Unassembled WGS sequence"/>
</dbReference>
<dbReference type="Gene3D" id="3.90.550.10">
    <property type="entry name" value="Spore Coat Polysaccharide Biosynthesis Protein SpsA, Chain A"/>
    <property type="match status" value="1"/>
</dbReference>
<proteinExistence type="predicted"/>
<dbReference type="Pfam" id="PF12804">
    <property type="entry name" value="NTP_transf_3"/>
    <property type="match status" value="1"/>
</dbReference>
<dbReference type="EC" id="2.7.7.76" evidence="3"/>
<dbReference type="PANTHER" id="PTHR43777:SF1">
    <property type="entry name" value="MOLYBDENUM COFACTOR CYTIDYLYLTRANSFERASE"/>
    <property type="match status" value="1"/>
</dbReference>
<gene>
    <name evidence="3" type="ORF">QO011_006633</name>
</gene>
<dbReference type="GO" id="GO:0061602">
    <property type="term" value="F:molybdenum cofactor cytidylyltransferase activity"/>
    <property type="evidence" value="ECO:0007669"/>
    <property type="project" value="UniProtKB-EC"/>
</dbReference>
<keyword evidence="3" id="KW-0548">Nucleotidyltransferase</keyword>
<dbReference type="EMBL" id="JAUSVX010000017">
    <property type="protein sequence ID" value="MDQ0473597.1"/>
    <property type="molecule type" value="Genomic_DNA"/>
</dbReference>
<dbReference type="SUPFAM" id="SSF53448">
    <property type="entry name" value="Nucleotide-diphospho-sugar transferases"/>
    <property type="match status" value="1"/>
</dbReference>
<reference evidence="3 4" key="1">
    <citation type="submission" date="2023-07" db="EMBL/GenBank/DDBJ databases">
        <title>Genomic Encyclopedia of Type Strains, Phase IV (KMG-IV): sequencing the most valuable type-strain genomes for metagenomic binning, comparative biology and taxonomic classification.</title>
        <authorList>
            <person name="Goeker M."/>
        </authorList>
    </citation>
    <scope>NUCLEOTIDE SEQUENCE [LARGE SCALE GENOMIC DNA]</scope>
    <source>
        <strain evidence="3 4">DSM 19619</strain>
    </source>
</reference>
<keyword evidence="1" id="KW-0460">Magnesium</keyword>
<dbReference type="PANTHER" id="PTHR43777">
    <property type="entry name" value="MOLYBDENUM COFACTOR CYTIDYLYLTRANSFERASE"/>
    <property type="match status" value="1"/>
</dbReference>
<protein>
    <submittedName>
        <fullName evidence="3">Molybdenum cofactor cytidylyltransferase</fullName>
        <ecNumber evidence="3">2.7.7.76</ecNumber>
    </submittedName>
</protein>
<dbReference type="InterPro" id="IPR025877">
    <property type="entry name" value="MobA-like_NTP_Trfase"/>
</dbReference>
<feature type="domain" description="MobA-like NTP transferase" evidence="2">
    <location>
        <begin position="13"/>
        <end position="153"/>
    </location>
</feature>
<dbReference type="InterPro" id="IPR029044">
    <property type="entry name" value="Nucleotide-diphossugar_trans"/>
</dbReference>
<comment type="caution">
    <text evidence="3">The sequence shown here is derived from an EMBL/GenBank/DDBJ whole genome shotgun (WGS) entry which is preliminary data.</text>
</comment>
<accession>A0ABU0JKD4</accession>
<evidence type="ECO:0000313" key="4">
    <source>
        <dbReference type="Proteomes" id="UP001242480"/>
    </source>
</evidence>
<keyword evidence="3" id="KW-0808">Transferase</keyword>
<evidence type="ECO:0000313" key="3">
    <source>
        <dbReference type="EMBL" id="MDQ0473597.1"/>
    </source>
</evidence>
<sequence>MDEDDLILEGFAGVVLAGGASRRMGSNKLLLEVAGRPMIRHVVETVRGVLPRVVVVTGHQEKRIREALDRLPVAYVHSGSEAGQGAAVAAGLAYADPAIAALVCIGDQPRLTGREILGLIEAWLAGGRMRVLVPVRQGVRGYPMVVPAGFAAAGVDLAAADLVTAHPDAAAPFATRNPVYESSVDTPEDYRHLFSI</sequence>
<dbReference type="RefSeq" id="WP_307282123.1">
    <property type="nucleotide sequence ID" value="NZ_JAUSVX010000017.1"/>
</dbReference>
<name>A0ABU0JKD4_9HYPH</name>
<organism evidence="3 4">
    <name type="scientific">Labrys wisconsinensis</name>
    <dbReference type="NCBI Taxonomy" id="425677"/>
    <lineage>
        <taxon>Bacteria</taxon>
        <taxon>Pseudomonadati</taxon>
        <taxon>Pseudomonadota</taxon>
        <taxon>Alphaproteobacteria</taxon>
        <taxon>Hyphomicrobiales</taxon>
        <taxon>Xanthobacteraceae</taxon>
        <taxon>Labrys</taxon>
    </lineage>
</organism>
<keyword evidence="4" id="KW-1185">Reference proteome</keyword>
<evidence type="ECO:0000256" key="1">
    <source>
        <dbReference type="ARBA" id="ARBA00022842"/>
    </source>
</evidence>
<evidence type="ECO:0000259" key="2">
    <source>
        <dbReference type="Pfam" id="PF12804"/>
    </source>
</evidence>